<sequence>MGNNLMEGANRRLLLYKGLVLLHAPSRSAVSMMALRSKVLDE</sequence>
<reference evidence="2" key="3">
    <citation type="submission" date="2018-08" db="UniProtKB">
        <authorList>
            <consortium name="EnsemblPlants"/>
        </authorList>
    </citation>
    <scope>IDENTIFICATION</scope>
    <source>
        <strain evidence="2">cv. Bd21</strain>
    </source>
</reference>
<dbReference type="Gramene" id="KQK15523">
    <property type="protein sequence ID" value="KQK15523"/>
    <property type="gene ID" value="BRADI_1g23455v3"/>
</dbReference>
<gene>
    <name evidence="1" type="ORF">BRADI_1g23455v3</name>
</gene>
<accession>A0A0Q3JC66</accession>
<organism evidence="1">
    <name type="scientific">Brachypodium distachyon</name>
    <name type="common">Purple false brome</name>
    <name type="synonym">Trachynia distachya</name>
    <dbReference type="NCBI Taxonomy" id="15368"/>
    <lineage>
        <taxon>Eukaryota</taxon>
        <taxon>Viridiplantae</taxon>
        <taxon>Streptophyta</taxon>
        <taxon>Embryophyta</taxon>
        <taxon>Tracheophyta</taxon>
        <taxon>Spermatophyta</taxon>
        <taxon>Magnoliopsida</taxon>
        <taxon>Liliopsida</taxon>
        <taxon>Poales</taxon>
        <taxon>Poaceae</taxon>
        <taxon>BOP clade</taxon>
        <taxon>Pooideae</taxon>
        <taxon>Stipodae</taxon>
        <taxon>Brachypodieae</taxon>
        <taxon>Brachypodium</taxon>
    </lineage>
</organism>
<evidence type="ECO:0000313" key="3">
    <source>
        <dbReference type="Proteomes" id="UP000008810"/>
    </source>
</evidence>
<evidence type="ECO:0000313" key="2">
    <source>
        <dbReference type="EnsemblPlants" id="KQK15523"/>
    </source>
</evidence>
<keyword evidence="3" id="KW-1185">Reference proteome</keyword>
<dbReference type="AlphaFoldDB" id="A0A0Q3JC66"/>
<name>A0A0Q3JC66_BRADI</name>
<dbReference type="InParanoid" id="A0A0Q3JC66"/>
<proteinExistence type="predicted"/>
<evidence type="ECO:0000313" key="1">
    <source>
        <dbReference type="EMBL" id="KQK15523.1"/>
    </source>
</evidence>
<dbReference type="EnsemblPlants" id="KQK15523">
    <property type="protein sequence ID" value="KQK15523"/>
    <property type="gene ID" value="BRADI_1g23455v3"/>
</dbReference>
<reference evidence="1 2" key="1">
    <citation type="journal article" date="2010" name="Nature">
        <title>Genome sequencing and analysis of the model grass Brachypodium distachyon.</title>
        <authorList>
            <consortium name="International Brachypodium Initiative"/>
        </authorList>
    </citation>
    <scope>NUCLEOTIDE SEQUENCE [LARGE SCALE GENOMIC DNA]</scope>
    <source>
        <strain evidence="1 2">Bd21</strain>
    </source>
</reference>
<protein>
    <submittedName>
        <fullName evidence="1 2">Uncharacterized protein</fullName>
    </submittedName>
</protein>
<dbReference type="EMBL" id="CM000880">
    <property type="protein sequence ID" value="KQK15523.1"/>
    <property type="molecule type" value="Genomic_DNA"/>
</dbReference>
<dbReference type="Proteomes" id="UP000008810">
    <property type="component" value="Chromosome 1"/>
</dbReference>
<reference evidence="1" key="2">
    <citation type="submission" date="2017-06" db="EMBL/GenBank/DDBJ databases">
        <title>WGS assembly of Brachypodium distachyon.</title>
        <authorList>
            <consortium name="The International Brachypodium Initiative"/>
            <person name="Lucas S."/>
            <person name="Harmon-Smith M."/>
            <person name="Lail K."/>
            <person name="Tice H."/>
            <person name="Grimwood J."/>
            <person name="Bruce D."/>
            <person name="Barry K."/>
            <person name="Shu S."/>
            <person name="Lindquist E."/>
            <person name="Wang M."/>
            <person name="Pitluck S."/>
            <person name="Vogel J.P."/>
            <person name="Garvin D.F."/>
            <person name="Mockler T.C."/>
            <person name="Schmutz J."/>
            <person name="Rokhsar D."/>
            <person name="Bevan M.W."/>
        </authorList>
    </citation>
    <scope>NUCLEOTIDE SEQUENCE</scope>
    <source>
        <strain evidence="1">Bd21</strain>
    </source>
</reference>